<dbReference type="AlphaFoldDB" id="A0A929BFJ1"/>
<dbReference type="InterPro" id="IPR013325">
    <property type="entry name" value="RNA_pol_sigma_r2"/>
</dbReference>
<feature type="domain" description="RNA polymerase sigma-70 region 2" evidence="5">
    <location>
        <begin position="33"/>
        <end position="92"/>
    </location>
</feature>
<dbReference type="Gene3D" id="1.10.1740.10">
    <property type="match status" value="1"/>
</dbReference>
<dbReference type="PANTHER" id="PTHR43133">
    <property type="entry name" value="RNA POLYMERASE ECF-TYPE SIGMA FACTO"/>
    <property type="match status" value="1"/>
</dbReference>
<dbReference type="InterPro" id="IPR013249">
    <property type="entry name" value="RNA_pol_sigma70_r4_t2"/>
</dbReference>
<keyword evidence="3" id="KW-0731">Sigma factor</keyword>
<dbReference type="SUPFAM" id="SSF88659">
    <property type="entry name" value="Sigma3 and sigma4 domains of RNA polymerase sigma factors"/>
    <property type="match status" value="1"/>
</dbReference>
<proteinExistence type="inferred from homology"/>
<dbReference type="GO" id="GO:0016987">
    <property type="term" value="F:sigma factor activity"/>
    <property type="evidence" value="ECO:0007669"/>
    <property type="project" value="UniProtKB-KW"/>
</dbReference>
<keyword evidence="4" id="KW-0804">Transcription</keyword>
<dbReference type="EMBL" id="JADEYC010000048">
    <property type="protein sequence ID" value="MBE9376623.1"/>
    <property type="molecule type" value="Genomic_DNA"/>
</dbReference>
<dbReference type="Pfam" id="PF08281">
    <property type="entry name" value="Sigma70_r4_2"/>
    <property type="match status" value="1"/>
</dbReference>
<evidence type="ECO:0000259" key="5">
    <source>
        <dbReference type="Pfam" id="PF04542"/>
    </source>
</evidence>
<reference evidence="7" key="1">
    <citation type="submission" date="2020-10" db="EMBL/GenBank/DDBJ databases">
        <title>Diversity and distribution of actinomycetes associated with coral in the coast of Hainan.</title>
        <authorList>
            <person name="Li F."/>
        </authorList>
    </citation>
    <scope>NUCLEOTIDE SEQUENCE</scope>
    <source>
        <strain evidence="7">HNM0983</strain>
    </source>
</reference>
<dbReference type="RefSeq" id="WP_193930555.1">
    <property type="nucleotide sequence ID" value="NZ_JADEYC010000048.1"/>
</dbReference>
<evidence type="ECO:0000256" key="1">
    <source>
        <dbReference type="ARBA" id="ARBA00010641"/>
    </source>
</evidence>
<gene>
    <name evidence="7" type="ORF">IQ251_19410</name>
</gene>
<comment type="similarity">
    <text evidence="1">Belongs to the sigma-70 factor family. ECF subfamily.</text>
</comment>
<evidence type="ECO:0000256" key="2">
    <source>
        <dbReference type="ARBA" id="ARBA00023015"/>
    </source>
</evidence>
<name>A0A929BFJ1_9PSEU</name>
<dbReference type="InterPro" id="IPR036388">
    <property type="entry name" value="WH-like_DNA-bd_sf"/>
</dbReference>
<dbReference type="InterPro" id="IPR039425">
    <property type="entry name" value="RNA_pol_sigma-70-like"/>
</dbReference>
<dbReference type="InterPro" id="IPR014284">
    <property type="entry name" value="RNA_pol_sigma-70_dom"/>
</dbReference>
<evidence type="ECO:0000313" key="7">
    <source>
        <dbReference type="EMBL" id="MBE9376623.1"/>
    </source>
</evidence>
<comment type="caution">
    <text evidence="7">The sequence shown here is derived from an EMBL/GenBank/DDBJ whole genome shotgun (WGS) entry which is preliminary data.</text>
</comment>
<keyword evidence="2" id="KW-0805">Transcription regulation</keyword>
<feature type="domain" description="RNA polymerase sigma factor 70 region 4 type 2" evidence="6">
    <location>
        <begin position="125"/>
        <end position="177"/>
    </location>
</feature>
<organism evidence="7 8">
    <name type="scientific">Saccharopolyspora montiporae</name>
    <dbReference type="NCBI Taxonomy" id="2781240"/>
    <lineage>
        <taxon>Bacteria</taxon>
        <taxon>Bacillati</taxon>
        <taxon>Actinomycetota</taxon>
        <taxon>Actinomycetes</taxon>
        <taxon>Pseudonocardiales</taxon>
        <taxon>Pseudonocardiaceae</taxon>
        <taxon>Saccharopolyspora</taxon>
    </lineage>
</organism>
<evidence type="ECO:0000313" key="8">
    <source>
        <dbReference type="Proteomes" id="UP000598360"/>
    </source>
</evidence>
<dbReference type="GO" id="GO:0006352">
    <property type="term" value="P:DNA-templated transcription initiation"/>
    <property type="evidence" value="ECO:0007669"/>
    <property type="project" value="InterPro"/>
</dbReference>
<sequence>MEPSERALVVAVEELAAGDHRAAEQLYHWLWERVTTAVVQILRDAAQAEEVAQEVLTEVWLSAGKYRPERGGVLNWVLVLARRRAVDRVRSVQAAARREARYGARLVERPFDQVVEQAVSRWEHAQVRRAIEELSELQRESVLLVHYCGYSSQEAAEILGVPRTTFKTRLRDAVVRLRGELPKEPAADGC</sequence>
<dbReference type="NCBIfam" id="TIGR02937">
    <property type="entry name" value="sigma70-ECF"/>
    <property type="match status" value="1"/>
</dbReference>
<evidence type="ECO:0000256" key="3">
    <source>
        <dbReference type="ARBA" id="ARBA00023082"/>
    </source>
</evidence>
<dbReference type="Gene3D" id="1.10.10.10">
    <property type="entry name" value="Winged helix-like DNA-binding domain superfamily/Winged helix DNA-binding domain"/>
    <property type="match status" value="1"/>
</dbReference>
<dbReference type="GO" id="GO:0003677">
    <property type="term" value="F:DNA binding"/>
    <property type="evidence" value="ECO:0007669"/>
    <property type="project" value="InterPro"/>
</dbReference>
<dbReference type="InterPro" id="IPR013324">
    <property type="entry name" value="RNA_pol_sigma_r3/r4-like"/>
</dbReference>
<dbReference type="CDD" id="cd06171">
    <property type="entry name" value="Sigma70_r4"/>
    <property type="match status" value="1"/>
</dbReference>
<accession>A0A929BFJ1</accession>
<dbReference type="Pfam" id="PF04542">
    <property type="entry name" value="Sigma70_r2"/>
    <property type="match status" value="1"/>
</dbReference>
<evidence type="ECO:0000256" key="4">
    <source>
        <dbReference type="ARBA" id="ARBA00023163"/>
    </source>
</evidence>
<dbReference type="InterPro" id="IPR007627">
    <property type="entry name" value="RNA_pol_sigma70_r2"/>
</dbReference>
<protein>
    <submittedName>
        <fullName evidence="7">Sigma-70 family RNA polymerase sigma factor</fullName>
    </submittedName>
</protein>
<dbReference type="SUPFAM" id="SSF88946">
    <property type="entry name" value="Sigma2 domain of RNA polymerase sigma factors"/>
    <property type="match status" value="1"/>
</dbReference>
<evidence type="ECO:0000259" key="6">
    <source>
        <dbReference type="Pfam" id="PF08281"/>
    </source>
</evidence>
<dbReference type="PANTHER" id="PTHR43133:SF66">
    <property type="entry name" value="ECF RNA POLYMERASE SIGMA FACTOR SIGK"/>
    <property type="match status" value="1"/>
</dbReference>
<keyword evidence="8" id="KW-1185">Reference proteome</keyword>
<dbReference type="Proteomes" id="UP000598360">
    <property type="component" value="Unassembled WGS sequence"/>
</dbReference>